<dbReference type="InterPro" id="IPR039422">
    <property type="entry name" value="MarR/SlyA-like"/>
</dbReference>
<dbReference type="InterPro" id="IPR036390">
    <property type="entry name" value="WH_DNA-bd_sf"/>
</dbReference>
<dbReference type="PROSITE" id="PS50995">
    <property type="entry name" value="HTH_MARR_2"/>
    <property type="match status" value="1"/>
</dbReference>
<dbReference type="PANTHER" id="PTHR33164:SF89">
    <property type="entry name" value="MARR FAMILY REGULATORY PROTEIN"/>
    <property type="match status" value="1"/>
</dbReference>
<dbReference type="SUPFAM" id="SSF46785">
    <property type="entry name" value="Winged helix' DNA-binding domain"/>
    <property type="match status" value="1"/>
</dbReference>
<dbReference type="Proteomes" id="UP001597521">
    <property type="component" value="Unassembled WGS sequence"/>
</dbReference>
<feature type="domain" description="HTH marR-type" evidence="1">
    <location>
        <begin position="15"/>
        <end position="154"/>
    </location>
</feature>
<comment type="caution">
    <text evidence="2">The sequence shown here is derived from an EMBL/GenBank/DDBJ whole genome shotgun (WGS) entry which is preliminary data.</text>
</comment>
<evidence type="ECO:0000313" key="2">
    <source>
        <dbReference type="EMBL" id="MFD2647121.1"/>
    </source>
</evidence>
<evidence type="ECO:0000259" key="1">
    <source>
        <dbReference type="PROSITE" id="PS50995"/>
    </source>
</evidence>
<reference evidence="3" key="1">
    <citation type="journal article" date="2019" name="Int. J. Syst. Evol. Microbiol.">
        <title>The Global Catalogue of Microorganisms (GCM) 10K type strain sequencing project: providing services to taxonomists for standard genome sequencing and annotation.</title>
        <authorList>
            <consortium name="The Broad Institute Genomics Platform"/>
            <consortium name="The Broad Institute Genome Sequencing Center for Infectious Disease"/>
            <person name="Wu L."/>
            <person name="Ma J."/>
        </authorList>
    </citation>
    <scope>NUCLEOTIDE SEQUENCE [LARGE SCALE GENOMIC DNA]</scope>
    <source>
        <strain evidence="3">CCM 7427</strain>
    </source>
</reference>
<gene>
    <name evidence="2" type="ORF">ACFSX5_04835</name>
</gene>
<accession>A0ABW5QHW0</accession>
<keyword evidence="3" id="KW-1185">Reference proteome</keyword>
<dbReference type="InterPro" id="IPR000835">
    <property type="entry name" value="HTH_MarR-typ"/>
</dbReference>
<dbReference type="InterPro" id="IPR036388">
    <property type="entry name" value="WH-like_DNA-bd_sf"/>
</dbReference>
<name>A0ABW5QHW0_9HYPH</name>
<dbReference type="EMBL" id="JBHUNP010000001">
    <property type="protein sequence ID" value="MFD2647121.1"/>
    <property type="molecule type" value="Genomic_DNA"/>
</dbReference>
<dbReference type="PRINTS" id="PR00598">
    <property type="entry name" value="HTHMARR"/>
</dbReference>
<dbReference type="Pfam" id="PF12802">
    <property type="entry name" value="MarR_2"/>
    <property type="match status" value="1"/>
</dbReference>
<dbReference type="RefSeq" id="WP_386832157.1">
    <property type="nucleotide sequence ID" value="NZ_JBHUNP010000001.1"/>
</dbReference>
<evidence type="ECO:0000313" key="3">
    <source>
        <dbReference type="Proteomes" id="UP001597521"/>
    </source>
</evidence>
<dbReference type="PANTHER" id="PTHR33164">
    <property type="entry name" value="TRANSCRIPTIONAL REGULATOR, MARR FAMILY"/>
    <property type="match status" value="1"/>
</dbReference>
<protein>
    <submittedName>
        <fullName evidence="2">MarR family winged helix-turn-helix transcriptional regulator</fullName>
    </submittedName>
</protein>
<sequence length="154" mass="16928">MSPATAAAKLTDEAGVQLEESLGLIGYRLRRAQLSVFQRFAAVFETLAIRPAEYAVLVLVDDSPGRKQSEIAAALGIKRANFVALAQGLEARGLIERLNIASDRRANALHLTPVGRSFLARARALHDELEREFIERLGGPAKREQLLDLLQRLT</sequence>
<dbReference type="Gene3D" id="1.10.10.10">
    <property type="entry name" value="Winged helix-like DNA-binding domain superfamily/Winged helix DNA-binding domain"/>
    <property type="match status" value="1"/>
</dbReference>
<proteinExistence type="predicted"/>
<dbReference type="SMART" id="SM00347">
    <property type="entry name" value="HTH_MARR"/>
    <property type="match status" value="1"/>
</dbReference>
<organism evidence="2 3">
    <name type="scientific">Devosia albogilva</name>
    <dbReference type="NCBI Taxonomy" id="429726"/>
    <lineage>
        <taxon>Bacteria</taxon>
        <taxon>Pseudomonadati</taxon>
        <taxon>Pseudomonadota</taxon>
        <taxon>Alphaproteobacteria</taxon>
        <taxon>Hyphomicrobiales</taxon>
        <taxon>Devosiaceae</taxon>
        <taxon>Devosia</taxon>
    </lineage>
</organism>